<dbReference type="RefSeq" id="XP_013335153.1">
    <property type="nucleotide sequence ID" value="XM_013479699.1"/>
</dbReference>
<proteinExistence type="predicted"/>
<dbReference type="EMBL" id="HG719689">
    <property type="protein sequence ID" value="CDJ58507.1"/>
    <property type="molecule type" value="Genomic_DNA"/>
</dbReference>
<dbReference type="GeneID" id="25339120"/>
<accession>U6M2Q3</accession>
<name>U6M2Q3_EIMMA</name>
<gene>
    <name evidence="1" type="ORF">EMWEY_00051340</name>
</gene>
<evidence type="ECO:0000313" key="1">
    <source>
        <dbReference type="EMBL" id="CDJ58507.1"/>
    </source>
</evidence>
<evidence type="ECO:0000313" key="2">
    <source>
        <dbReference type="Proteomes" id="UP000030763"/>
    </source>
</evidence>
<reference evidence="1" key="1">
    <citation type="submission" date="2013-10" db="EMBL/GenBank/DDBJ databases">
        <title>Genomic analysis of the causative agents of coccidiosis in chickens.</title>
        <authorList>
            <person name="Reid A.J."/>
            <person name="Blake D."/>
            <person name="Billington K."/>
            <person name="Browne H."/>
            <person name="Dunn M."/>
            <person name="Hung S."/>
            <person name="Kawahara F."/>
            <person name="Miranda-Saavedra D."/>
            <person name="Mourier T."/>
            <person name="Nagra H."/>
            <person name="Otto T.D."/>
            <person name="Rawlings N."/>
            <person name="Sanchez A."/>
            <person name="Sanders M."/>
            <person name="Subramaniam C."/>
            <person name="Tay Y."/>
            <person name="Dear P."/>
            <person name="Doerig C."/>
            <person name="Gruber A."/>
            <person name="Parkinson J."/>
            <person name="Shirley M."/>
            <person name="Wan K.L."/>
            <person name="Berriman M."/>
            <person name="Tomley F."/>
            <person name="Pain A."/>
        </authorList>
    </citation>
    <scope>NUCLEOTIDE SEQUENCE [LARGE SCALE GENOMIC DNA]</scope>
    <source>
        <strain evidence="1">Weybridge</strain>
    </source>
</reference>
<protein>
    <submittedName>
        <fullName evidence="1">Uncharacterized protein</fullName>
    </submittedName>
</protein>
<dbReference type="Proteomes" id="UP000030763">
    <property type="component" value="Unassembled WGS sequence"/>
</dbReference>
<organism evidence="1 2">
    <name type="scientific">Eimeria maxima</name>
    <name type="common">Coccidian parasite</name>
    <dbReference type="NCBI Taxonomy" id="5804"/>
    <lineage>
        <taxon>Eukaryota</taxon>
        <taxon>Sar</taxon>
        <taxon>Alveolata</taxon>
        <taxon>Apicomplexa</taxon>
        <taxon>Conoidasida</taxon>
        <taxon>Coccidia</taxon>
        <taxon>Eucoccidiorida</taxon>
        <taxon>Eimeriorina</taxon>
        <taxon>Eimeriidae</taxon>
        <taxon>Eimeria</taxon>
    </lineage>
</organism>
<keyword evidence="2" id="KW-1185">Reference proteome</keyword>
<dbReference type="OrthoDB" id="347587at2759"/>
<dbReference type="AlphaFoldDB" id="U6M2Q3"/>
<dbReference type="VEuPathDB" id="ToxoDB:EMWEY_00051340"/>
<sequence length="121" mass="13913">MTDLDVQTWGTGVRRAETLAHALNHCPPNLDNKVKERHNKALERITTAIKPSMVNRDKTSQIDNSPADMEILQRPDIILMDDKNRRIAVADVAIVFKDYQKNSFGSVRLQKEEMYQSLKTY</sequence>
<reference evidence="1" key="2">
    <citation type="submission" date="2013-10" db="EMBL/GenBank/DDBJ databases">
        <authorList>
            <person name="Aslett M."/>
        </authorList>
    </citation>
    <scope>NUCLEOTIDE SEQUENCE [LARGE SCALE GENOMIC DNA]</scope>
    <source>
        <strain evidence="1">Weybridge</strain>
    </source>
</reference>